<sequence>MLTGKQKGFASLTVNGNWRLIFRWHGQDVELLDYLDYH</sequence>
<evidence type="ECO:0000313" key="2">
    <source>
        <dbReference type="EMBL" id="SOE46334.1"/>
    </source>
</evidence>
<dbReference type="EMBL" id="LT907988">
    <property type="protein sequence ID" value="SOE46334.1"/>
    <property type="molecule type" value="Genomic_DNA"/>
</dbReference>
<dbReference type="InterPro" id="IPR007711">
    <property type="entry name" value="HigB-1"/>
</dbReference>
<protein>
    <recommendedName>
        <fullName evidence="4">HigB toxin protein</fullName>
    </recommendedName>
</protein>
<proteinExistence type="predicted"/>
<keyword evidence="3" id="KW-1185">Reference proteome</keyword>
<reference evidence="2 3" key="2">
    <citation type="submission" date="2017-08" db="EMBL/GenBank/DDBJ databases">
        <authorList>
            <person name="de Groot N.N."/>
        </authorList>
    </citation>
    <scope>NUCLEOTIDE SEQUENCE [LARGE SCALE GENOMIC DNA]</scope>
    <source>
        <strain evidence="2">Orrdi1</strain>
    </source>
</reference>
<dbReference type="SUPFAM" id="SSF143011">
    <property type="entry name" value="RelE-like"/>
    <property type="match status" value="1"/>
</dbReference>
<dbReference type="Gene3D" id="3.30.2310.20">
    <property type="entry name" value="RelE-like"/>
    <property type="match status" value="1"/>
</dbReference>
<dbReference type="EMBL" id="FLRC01000019">
    <property type="protein sequence ID" value="SBT25482.1"/>
    <property type="molecule type" value="Genomic_DNA"/>
</dbReference>
<evidence type="ECO:0000313" key="3">
    <source>
        <dbReference type="Proteomes" id="UP000078558"/>
    </source>
</evidence>
<dbReference type="AlphaFoldDB" id="A0A1C3K1V2"/>
<organism evidence="1 3">
    <name type="scientific">Orrella dioscoreae</name>
    <dbReference type="NCBI Taxonomy" id="1851544"/>
    <lineage>
        <taxon>Bacteria</taxon>
        <taxon>Pseudomonadati</taxon>
        <taxon>Pseudomonadota</taxon>
        <taxon>Betaproteobacteria</taxon>
        <taxon>Burkholderiales</taxon>
        <taxon>Alcaligenaceae</taxon>
        <taxon>Orrella</taxon>
    </lineage>
</organism>
<dbReference type="KEGG" id="odi:ODI_R0253"/>
<evidence type="ECO:0000313" key="1">
    <source>
        <dbReference type="EMBL" id="SBT25482.1"/>
    </source>
</evidence>
<dbReference type="InterPro" id="IPR035093">
    <property type="entry name" value="RelE/ParE_toxin_dom_sf"/>
</dbReference>
<gene>
    <name evidence="1" type="ORF">ODI_04028</name>
    <name evidence="2" type="ORF">ODI_R0253</name>
</gene>
<dbReference type="Pfam" id="PF05015">
    <property type="entry name" value="HigB-like_toxin"/>
    <property type="match status" value="1"/>
</dbReference>
<evidence type="ECO:0008006" key="4">
    <source>
        <dbReference type="Google" id="ProtNLM"/>
    </source>
</evidence>
<dbReference type="Proteomes" id="UP000078558">
    <property type="component" value="Chromosome I"/>
</dbReference>
<name>A0A1C3K1V2_9BURK</name>
<reference evidence="1 3" key="1">
    <citation type="submission" date="2016-06" db="EMBL/GenBank/DDBJ databases">
        <authorList>
            <person name="Kjaerup R.B."/>
            <person name="Dalgaard T.S."/>
            <person name="Juul-Madsen H.R."/>
        </authorList>
    </citation>
    <scope>NUCLEOTIDE SEQUENCE [LARGE SCALE GENOMIC DNA]</scope>
    <source>
        <strain evidence="1">Orrdi1</strain>
    </source>
</reference>
<accession>A0A1C3K1V2</accession>
<dbReference type="STRING" id="1851544.ODI_04028"/>